<dbReference type="InterPro" id="IPR025476">
    <property type="entry name" value="Helitron_helicase-like"/>
</dbReference>
<organism evidence="2 3">
    <name type="scientific">Heliocybe sulcata</name>
    <dbReference type="NCBI Taxonomy" id="5364"/>
    <lineage>
        <taxon>Eukaryota</taxon>
        <taxon>Fungi</taxon>
        <taxon>Dikarya</taxon>
        <taxon>Basidiomycota</taxon>
        <taxon>Agaricomycotina</taxon>
        <taxon>Agaricomycetes</taxon>
        <taxon>Gloeophyllales</taxon>
        <taxon>Gloeophyllaceae</taxon>
        <taxon>Heliocybe</taxon>
    </lineage>
</organism>
<evidence type="ECO:0000313" key="3">
    <source>
        <dbReference type="Proteomes" id="UP000305948"/>
    </source>
</evidence>
<proteinExistence type="predicted"/>
<dbReference type="Pfam" id="PF14214">
    <property type="entry name" value="Helitron_like_N"/>
    <property type="match status" value="1"/>
</dbReference>
<gene>
    <name evidence="2" type="ORF">OE88DRAFT_1634621</name>
</gene>
<evidence type="ECO:0000313" key="2">
    <source>
        <dbReference type="EMBL" id="TFK48425.1"/>
    </source>
</evidence>
<feature type="domain" description="Helitron helicase-like" evidence="1">
    <location>
        <begin position="2"/>
        <end position="44"/>
    </location>
</feature>
<dbReference type="EMBL" id="ML213519">
    <property type="protein sequence ID" value="TFK48425.1"/>
    <property type="molecule type" value="Genomic_DNA"/>
</dbReference>
<reference evidence="2 3" key="1">
    <citation type="journal article" date="2019" name="Nat. Ecol. Evol.">
        <title>Megaphylogeny resolves global patterns of mushroom evolution.</title>
        <authorList>
            <person name="Varga T."/>
            <person name="Krizsan K."/>
            <person name="Foldi C."/>
            <person name="Dima B."/>
            <person name="Sanchez-Garcia M."/>
            <person name="Sanchez-Ramirez S."/>
            <person name="Szollosi G.J."/>
            <person name="Szarkandi J.G."/>
            <person name="Papp V."/>
            <person name="Albert L."/>
            <person name="Andreopoulos W."/>
            <person name="Angelini C."/>
            <person name="Antonin V."/>
            <person name="Barry K.W."/>
            <person name="Bougher N.L."/>
            <person name="Buchanan P."/>
            <person name="Buyck B."/>
            <person name="Bense V."/>
            <person name="Catcheside P."/>
            <person name="Chovatia M."/>
            <person name="Cooper J."/>
            <person name="Damon W."/>
            <person name="Desjardin D."/>
            <person name="Finy P."/>
            <person name="Geml J."/>
            <person name="Haridas S."/>
            <person name="Hughes K."/>
            <person name="Justo A."/>
            <person name="Karasinski D."/>
            <person name="Kautmanova I."/>
            <person name="Kiss B."/>
            <person name="Kocsube S."/>
            <person name="Kotiranta H."/>
            <person name="LaButti K.M."/>
            <person name="Lechner B.E."/>
            <person name="Liimatainen K."/>
            <person name="Lipzen A."/>
            <person name="Lukacs Z."/>
            <person name="Mihaltcheva S."/>
            <person name="Morgado L.N."/>
            <person name="Niskanen T."/>
            <person name="Noordeloos M.E."/>
            <person name="Ohm R.A."/>
            <person name="Ortiz-Santana B."/>
            <person name="Ovrebo C."/>
            <person name="Racz N."/>
            <person name="Riley R."/>
            <person name="Savchenko A."/>
            <person name="Shiryaev A."/>
            <person name="Soop K."/>
            <person name="Spirin V."/>
            <person name="Szebenyi C."/>
            <person name="Tomsovsky M."/>
            <person name="Tulloss R.E."/>
            <person name="Uehling J."/>
            <person name="Grigoriev I.V."/>
            <person name="Vagvolgyi C."/>
            <person name="Papp T."/>
            <person name="Martin F.M."/>
            <person name="Miettinen O."/>
            <person name="Hibbett D.S."/>
            <person name="Nagy L.G."/>
        </authorList>
    </citation>
    <scope>NUCLEOTIDE SEQUENCE [LARGE SCALE GENOMIC DNA]</scope>
    <source>
        <strain evidence="2 3">OMC1185</strain>
    </source>
</reference>
<dbReference type="OrthoDB" id="3229882at2759"/>
<sequence>MVKLFIKDVLGIGSDQPGLYGESSAYYGTVEQQGRLTLHLHLLLWISGSLSPQEIRTNMMDVNSAFRQKMLEYLEGAHQGHFIDKNLSEVENDVKFAESDPLYKNPTQTLPDIPPVPCNHSSDPQCPRCDTSNKWWIKFKGTVNDLLYRSNIHSCGDHCLVNGVCKARFPRPIIPQTIVDDNDGSIQLKKLEERLNTFTPTLTYLLRSNSDVTSLLSGTALKAVVAYVTDYITKTPLKTYTIFQTIRDVFDR</sequence>
<evidence type="ECO:0000259" key="1">
    <source>
        <dbReference type="Pfam" id="PF14214"/>
    </source>
</evidence>
<dbReference type="AlphaFoldDB" id="A0A5C3MUC0"/>
<protein>
    <recommendedName>
        <fullName evidence="1">Helitron helicase-like domain-containing protein</fullName>
    </recommendedName>
</protein>
<name>A0A5C3MUC0_9AGAM</name>
<dbReference type="STRING" id="5364.A0A5C3MUC0"/>
<feature type="non-terminal residue" evidence="2">
    <location>
        <position position="252"/>
    </location>
</feature>
<keyword evidence="3" id="KW-1185">Reference proteome</keyword>
<accession>A0A5C3MUC0</accession>
<dbReference type="Proteomes" id="UP000305948">
    <property type="component" value="Unassembled WGS sequence"/>
</dbReference>